<proteinExistence type="predicted"/>
<organism evidence="1 2">
    <name type="scientific">Burkholderia contaminans</name>
    <dbReference type="NCBI Taxonomy" id="488447"/>
    <lineage>
        <taxon>Bacteria</taxon>
        <taxon>Pseudomonadati</taxon>
        <taxon>Pseudomonadota</taxon>
        <taxon>Betaproteobacteria</taxon>
        <taxon>Burkholderiales</taxon>
        <taxon>Burkholderiaceae</taxon>
        <taxon>Burkholderia</taxon>
        <taxon>Burkholderia cepacia complex</taxon>
    </lineage>
</organism>
<evidence type="ECO:0000313" key="2">
    <source>
        <dbReference type="Proteomes" id="UP000238655"/>
    </source>
</evidence>
<sequence>MDQAAMKLSCHLEGDSALDFERVAMMLKVSKFAPNRPKQQSTLVSAMLLITDAVIAEFAQRTGRRYPELPELLESAGVKRADIARLLGEPVATE</sequence>
<evidence type="ECO:0000313" key="1">
    <source>
        <dbReference type="EMBL" id="POZ80223.1"/>
    </source>
</evidence>
<dbReference type="RefSeq" id="WP_105750038.1">
    <property type="nucleotide sequence ID" value="NZ_PQVP01000006.1"/>
</dbReference>
<comment type="caution">
    <text evidence="1">The sequence shown here is derived from an EMBL/GenBank/DDBJ whole genome shotgun (WGS) entry which is preliminary data.</text>
</comment>
<reference evidence="1 2" key="1">
    <citation type="submission" date="2018-01" db="EMBL/GenBank/DDBJ databases">
        <title>Successful Treatment of Persistent Burkholderia cepacia Bacteremia with Ceftazidime-Avibactam.</title>
        <authorList>
            <person name="Tamma P."/>
            <person name="Fan Y."/>
            <person name="Bergman Y."/>
            <person name="Sick-Samuels A."/>
            <person name="Hsu A."/>
            <person name="Timp W."/>
            <person name="Simner P."/>
        </authorList>
    </citation>
    <scope>NUCLEOTIDE SEQUENCE [LARGE SCALE GENOMIC DNA]</scope>
    <source>
        <strain evidence="1 2">170816</strain>
    </source>
</reference>
<protein>
    <submittedName>
        <fullName evidence="1">Uncharacterized protein</fullName>
    </submittedName>
</protein>
<dbReference type="AlphaFoldDB" id="A0A2S5DMA6"/>
<name>A0A2S5DMA6_9BURK</name>
<dbReference type="EMBL" id="PQVP01000006">
    <property type="protein sequence ID" value="POZ80223.1"/>
    <property type="molecule type" value="Genomic_DNA"/>
</dbReference>
<gene>
    <name evidence="1" type="ORF">C3743_40315</name>
</gene>
<accession>A0A2S5DMA6</accession>
<dbReference type="Proteomes" id="UP000238655">
    <property type="component" value="Unassembled WGS sequence"/>
</dbReference>